<name>A0A8J5RI44_ZIZPA</name>
<evidence type="ECO:0000313" key="2">
    <source>
        <dbReference type="EMBL" id="KAG8047212.1"/>
    </source>
</evidence>
<proteinExistence type="predicted"/>
<sequence length="123" mass="13319">MQGRPPWRAVPVAAVDLDAVAARIHRWRRKSGGWGTDLAAGAQIQAAGNGSSRGSGRHKRRERRWRCGSSQKPRRRAWHRLEGLWRPFDATCAVADAICAVADATFDCGESSAVASAGVRLDA</sequence>
<feature type="compositionally biased region" description="Low complexity" evidence="1">
    <location>
        <begin position="44"/>
        <end position="54"/>
    </location>
</feature>
<reference evidence="2" key="1">
    <citation type="journal article" date="2021" name="bioRxiv">
        <title>Whole Genome Assembly and Annotation of Northern Wild Rice, Zizania palustris L., Supports a Whole Genome Duplication in the Zizania Genus.</title>
        <authorList>
            <person name="Haas M."/>
            <person name="Kono T."/>
            <person name="Macchietto M."/>
            <person name="Millas R."/>
            <person name="McGilp L."/>
            <person name="Shao M."/>
            <person name="Duquette J."/>
            <person name="Hirsch C.N."/>
            <person name="Kimball J."/>
        </authorList>
    </citation>
    <scope>NUCLEOTIDE SEQUENCE</scope>
    <source>
        <tissue evidence="2">Fresh leaf tissue</tissue>
    </source>
</reference>
<comment type="caution">
    <text evidence="2">The sequence shown here is derived from an EMBL/GenBank/DDBJ whole genome shotgun (WGS) entry which is preliminary data.</text>
</comment>
<dbReference type="Proteomes" id="UP000729402">
    <property type="component" value="Unassembled WGS sequence"/>
</dbReference>
<reference evidence="2" key="2">
    <citation type="submission" date="2021-02" db="EMBL/GenBank/DDBJ databases">
        <authorList>
            <person name="Kimball J.A."/>
            <person name="Haas M.W."/>
            <person name="Macchietto M."/>
            <person name="Kono T."/>
            <person name="Duquette J."/>
            <person name="Shao M."/>
        </authorList>
    </citation>
    <scope>NUCLEOTIDE SEQUENCE</scope>
    <source>
        <tissue evidence="2">Fresh leaf tissue</tissue>
    </source>
</reference>
<dbReference type="AlphaFoldDB" id="A0A8J5RI44"/>
<keyword evidence="3" id="KW-1185">Reference proteome</keyword>
<protein>
    <submittedName>
        <fullName evidence="2">Uncharacterized protein</fullName>
    </submittedName>
</protein>
<organism evidence="2 3">
    <name type="scientific">Zizania palustris</name>
    <name type="common">Northern wild rice</name>
    <dbReference type="NCBI Taxonomy" id="103762"/>
    <lineage>
        <taxon>Eukaryota</taxon>
        <taxon>Viridiplantae</taxon>
        <taxon>Streptophyta</taxon>
        <taxon>Embryophyta</taxon>
        <taxon>Tracheophyta</taxon>
        <taxon>Spermatophyta</taxon>
        <taxon>Magnoliopsida</taxon>
        <taxon>Liliopsida</taxon>
        <taxon>Poales</taxon>
        <taxon>Poaceae</taxon>
        <taxon>BOP clade</taxon>
        <taxon>Oryzoideae</taxon>
        <taxon>Oryzeae</taxon>
        <taxon>Zizaniinae</taxon>
        <taxon>Zizania</taxon>
    </lineage>
</organism>
<evidence type="ECO:0000256" key="1">
    <source>
        <dbReference type="SAM" id="MobiDB-lite"/>
    </source>
</evidence>
<dbReference type="EMBL" id="JAAALK010000290">
    <property type="protein sequence ID" value="KAG8047212.1"/>
    <property type="molecule type" value="Genomic_DNA"/>
</dbReference>
<gene>
    <name evidence="2" type="ORF">GUJ93_ZPchr0008g11808</name>
</gene>
<feature type="region of interest" description="Disordered" evidence="1">
    <location>
        <begin position="44"/>
        <end position="73"/>
    </location>
</feature>
<accession>A0A8J5RI44</accession>
<feature type="compositionally biased region" description="Basic residues" evidence="1">
    <location>
        <begin position="55"/>
        <end position="73"/>
    </location>
</feature>
<evidence type="ECO:0000313" key="3">
    <source>
        <dbReference type="Proteomes" id="UP000729402"/>
    </source>
</evidence>